<evidence type="ECO:0000313" key="3">
    <source>
        <dbReference type="EMBL" id="KAL0578999.1"/>
    </source>
</evidence>
<evidence type="ECO:0000256" key="1">
    <source>
        <dbReference type="ARBA" id="ARBA00022723"/>
    </source>
</evidence>
<evidence type="ECO:0000259" key="2">
    <source>
        <dbReference type="SMART" id="SM00835"/>
    </source>
</evidence>
<sequence>MLYLFLLFAGLCAAAPSQPIAGSLGAPMLGPHNPPLEAQNKDFLAPPSTDHGLLPNMKWPFSLSHTRLAKGGWARQQTVIDLPIATDLAVCILLYEVPSLNHVSYRSELHWHTAAEVRRDYCYLFHARIHLSNKWAYVLEGEVRISTITPEGEVFVGDVSSGDLWYFPAGIPHSLQAKNTTTAGAEFVLIFDSGDFSEESTFGLIDWLAHTPKDVIAKNFGVADNQQLFAHIPDSDLFIFQSDPPPSDVHSDQVIPNDAQNPYVFPLSKVAPTKTTGGSYKVVDSRTFKVAEKVSAVEVTVEVGGMRELHWHPTQPEWCFFITGEAKATVFASSAVAQTFDFQFIQQKTSHTKVGAPRLEGHYVENTGNTTLKFLEVFKSNLVQDISLNQWLALTPPELVKSHLGFSDEMIAKLKRNKQVVV</sequence>
<dbReference type="InterPro" id="IPR011051">
    <property type="entry name" value="RmlC_Cupin_sf"/>
</dbReference>
<dbReference type="NCBIfam" id="TIGR03404">
    <property type="entry name" value="bicupin_oxalic"/>
    <property type="match status" value="1"/>
</dbReference>
<proteinExistence type="predicted"/>
<comment type="caution">
    <text evidence="3">The sequence shown here is derived from an EMBL/GenBank/DDBJ whole genome shotgun (WGS) entry which is preliminary data.</text>
</comment>
<evidence type="ECO:0000313" key="4">
    <source>
        <dbReference type="Proteomes" id="UP001465976"/>
    </source>
</evidence>
<dbReference type="InterPro" id="IPR014710">
    <property type="entry name" value="RmlC-like_jellyroll"/>
</dbReference>
<dbReference type="Pfam" id="PF00190">
    <property type="entry name" value="Cupin_1"/>
    <property type="match status" value="2"/>
</dbReference>
<feature type="domain" description="Cupin type-1" evidence="2">
    <location>
        <begin position="61"/>
        <end position="228"/>
    </location>
</feature>
<organism evidence="3 4">
    <name type="scientific">Marasmius crinis-equi</name>
    <dbReference type="NCBI Taxonomy" id="585013"/>
    <lineage>
        <taxon>Eukaryota</taxon>
        <taxon>Fungi</taxon>
        <taxon>Dikarya</taxon>
        <taxon>Basidiomycota</taxon>
        <taxon>Agaricomycotina</taxon>
        <taxon>Agaricomycetes</taxon>
        <taxon>Agaricomycetidae</taxon>
        <taxon>Agaricales</taxon>
        <taxon>Marasmiineae</taxon>
        <taxon>Marasmiaceae</taxon>
        <taxon>Marasmius</taxon>
    </lineage>
</organism>
<dbReference type="EMBL" id="JBAHYK010000075">
    <property type="protein sequence ID" value="KAL0578999.1"/>
    <property type="molecule type" value="Genomic_DNA"/>
</dbReference>
<name>A0ABR3FU26_9AGAR</name>
<dbReference type="CDD" id="cd20305">
    <property type="entry name" value="cupin_OxDC_C"/>
    <property type="match status" value="1"/>
</dbReference>
<dbReference type="InterPro" id="IPR051610">
    <property type="entry name" value="GPI/OXD"/>
</dbReference>
<dbReference type="InterPro" id="IPR017774">
    <property type="entry name" value="Bicupin_oxalate_deCO2ase/Oxase"/>
</dbReference>
<keyword evidence="4" id="KW-1185">Reference proteome</keyword>
<dbReference type="PANTHER" id="PTHR35848">
    <property type="entry name" value="OXALATE-BINDING PROTEIN"/>
    <property type="match status" value="1"/>
</dbReference>
<feature type="domain" description="Cupin type-1" evidence="2">
    <location>
        <begin position="265"/>
        <end position="412"/>
    </location>
</feature>
<reference evidence="3 4" key="1">
    <citation type="submission" date="2024-02" db="EMBL/GenBank/DDBJ databases">
        <title>A draft genome for the cacao thread blight pathogen Marasmius crinis-equi.</title>
        <authorList>
            <person name="Cohen S.P."/>
            <person name="Baruah I.K."/>
            <person name="Amoako-Attah I."/>
            <person name="Bukari Y."/>
            <person name="Meinhardt L.W."/>
            <person name="Bailey B.A."/>
        </authorList>
    </citation>
    <scope>NUCLEOTIDE SEQUENCE [LARGE SCALE GENOMIC DNA]</scope>
    <source>
        <strain evidence="3 4">GH-76</strain>
    </source>
</reference>
<accession>A0ABR3FU26</accession>
<dbReference type="PANTHER" id="PTHR35848:SF9">
    <property type="entry name" value="SLL1358 PROTEIN"/>
    <property type="match status" value="1"/>
</dbReference>
<dbReference type="InterPro" id="IPR006045">
    <property type="entry name" value="Cupin_1"/>
</dbReference>
<dbReference type="SMART" id="SM00835">
    <property type="entry name" value="Cupin_1"/>
    <property type="match status" value="2"/>
</dbReference>
<dbReference type="Proteomes" id="UP001465976">
    <property type="component" value="Unassembled WGS sequence"/>
</dbReference>
<dbReference type="Gene3D" id="2.60.120.10">
    <property type="entry name" value="Jelly Rolls"/>
    <property type="match status" value="2"/>
</dbReference>
<keyword evidence="1" id="KW-0479">Metal-binding</keyword>
<protein>
    <recommendedName>
        <fullName evidence="2">Cupin type-1 domain-containing protein</fullName>
    </recommendedName>
</protein>
<dbReference type="SUPFAM" id="SSF51182">
    <property type="entry name" value="RmlC-like cupins"/>
    <property type="match status" value="2"/>
</dbReference>
<gene>
    <name evidence="3" type="ORF">V5O48_002994</name>
</gene>